<dbReference type="InterPro" id="IPR043168">
    <property type="entry name" value="DegV_C"/>
</dbReference>
<gene>
    <name evidence="1" type="ORF">S06H3_50063</name>
</gene>
<evidence type="ECO:0008006" key="2">
    <source>
        <dbReference type="Google" id="ProtNLM"/>
    </source>
</evidence>
<sequence>EIARRVIKDFKKERWVIVSIIHTLSFMESKRIMKKIQSSLNCVDTMITECTPVIGAHTGPGLIGVIVSKLNSDIADLFI</sequence>
<proteinExistence type="predicted"/>
<dbReference type="Pfam" id="PF02645">
    <property type="entry name" value="DegV"/>
    <property type="match status" value="1"/>
</dbReference>
<dbReference type="EMBL" id="BARV01031660">
    <property type="protein sequence ID" value="GAI40172.1"/>
    <property type="molecule type" value="Genomic_DNA"/>
</dbReference>
<feature type="non-terminal residue" evidence="1">
    <location>
        <position position="1"/>
    </location>
</feature>
<accession>X1N832</accession>
<dbReference type="PROSITE" id="PS51482">
    <property type="entry name" value="DEGV"/>
    <property type="match status" value="1"/>
</dbReference>
<comment type="caution">
    <text evidence="1">The sequence shown here is derived from an EMBL/GenBank/DDBJ whole genome shotgun (WGS) entry which is preliminary data.</text>
</comment>
<dbReference type="Gene3D" id="3.30.1180.10">
    <property type="match status" value="1"/>
</dbReference>
<dbReference type="InterPro" id="IPR003797">
    <property type="entry name" value="DegV"/>
</dbReference>
<reference evidence="1" key="1">
    <citation type="journal article" date="2014" name="Front. Microbiol.">
        <title>High frequency of phylogenetically diverse reductive dehalogenase-homologous genes in deep subseafloor sedimentary metagenomes.</title>
        <authorList>
            <person name="Kawai M."/>
            <person name="Futagami T."/>
            <person name="Toyoda A."/>
            <person name="Takaki Y."/>
            <person name="Nishi S."/>
            <person name="Hori S."/>
            <person name="Arai W."/>
            <person name="Tsubouchi T."/>
            <person name="Morono Y."/>
            <person name="Uchiyama I."/>
            <person name="Ito T."/>
            <person name="Fujiyama A."/>
            <person name="Inagaki F."/>
            <person name="Takami H."/>
        </authorList>
    </citation>
    <scope>NUCLEOTIDE SEQUENCE</scope>
    <source>
        <strain evidence="1">Expedition CK06-06</strain>
    </source>
</reference>
<name>X1N832_9ZZZZ</name>
<dbReference type="AlphaFoldDB" id="X1N832"/>
<organism evidence="1">
    <name type="scientific">marine sediment metagenome</name>
    <dbReference type="NCBI Taxonomy" id="412755"/>
    <lineage>
        <taxon>unclassified sequences</taxon>
        <taxon>metagenomes</taxon>
        <taxon>ecological metagenomes</taxon>
    </lineage>
</organism>
<protein>
    <recommendedName>
        <fullName evidence="2">DegV family protein</fullName>
    </recommendedName>
</protein>
<dbReference type="SUPFAM" id="SSF82549">
    <property type="entry name" value="DAK1/DegV-like"/>
    <property type="match status" value="1"/>
</dbReference>
<evidence type="ECO:0000313" key="1">
    <source>
        <dbReference type="EMBL" id="GAI40172.1"/>
    </source>
</evidence>